<feature type="transmembrane region" description="Helical" evidence="8">
    <location>
        <begin position="74"/>
        <end position="94"/>
    </location>
</feature>
<accession>A0A1W2M1M6</accession>
<gene>
    <name evidence="9" type="ORF">AVR91_0206595</name>
</gene>
<evidence type="ECO:0000313" key="10">
    <source>
        <dbReference type="Proteomes" id="UP000076660"/>
    </source>
</evidence>
<evidence type="ECO:0000256" key="2">
    <source>
        <dbReference type="ARBA" id="ARBA00009142"/>
    </source>
</evidence>
<keyword evidence="5 8" id="KW-0812">Transmembrane</keyword>
<reference evidence="9 10" key="1">
    <citation type="submission" date="2016-12" db="EMBL/GenBank/DDBJ databases">
        <title>Amycolatopsis keratiniphila subsp. keratiniphila genome sequencing and assembly.</title>
        <authorList>
            <person name="Mayilraj S."/>
            <person name="Kaur N."/>
        </authorList>
    </citation>
    <scope>NUCLEOTIDE SEQUENCE [LARGE SCALE GENOMIC DNA]</scope>
    <source>
        <strain evidence="9 10">DSM 44409</strain>
    </source>
</reference>
<evidence type="ECO:0000256" key="6">
    <source>
        <dbReference type="ARBA" id="ARBA00022989"/>
    </source>
</evidence>
<keyword evidence="4 8" id="KW-1003">Cell membrane</keyword>
<dbReference type="AlphaFoldDB" id="A0A1W2M1M6"/>
<comment type="subcellular location">
    <subcellularLocation>
        <location evidence="1 8">Cell membrane</location>
        <topology evidence="1 8">Multi-pass membrane protein</topology>
    </subcellularLocation>
</comment>
<feature type="transmembrane region" description="Helical" evidence="8">
    <location>
        <begin position="179"/>
        <end position="197"/>
    </location>
</feature>
<feature type="transmembrane region" description="Helical" evidence="8">
    <location>
        <begin position="29"/>
        <end position="54"/>
    </location>
</feature>
<dbReference type="PANTHER" id="PTHR30269:SF0">
    <property type="entry name" value="MEMBRANE TRANSPORTER PROTEIN YFCA-RELATED"/>
    <property type="match status" value="1"/>
</dbReference>
<evidence type="ECO:0000256" key="8">
    <source>
        <dbReference type="RuleBase" id="RU363041"/>
    </source>
</evidence>
<keyword evidence="7 8" id="KW-0472">Membrane</keyword>
<keyword evidence="6 8" id="KW-1133">Transmembrane helix</keyword>
<keyword evidence="3" id="KW-0813">Transport</keyword>
<evidence type="ECO:0000256" key="7">
    <source>
        <dbReference type="ARBA" id="ARBA00023136"/>
    </source>
</evidence>
<dbReference type="Pfam" id="PF01925">
    <property type="entry name" value="TauE"/>
    <property type="match status" value="1"/>
</dbReference>
<dbReference type="InterPro" id="IPR002781">
    <property type="entry name" value="TM_pro_TauE-like"/>
</dbReference>
<comment type="similarity">
    <text evidence="2 8">Belongs to the 4-toluene sulfonate uptake permease (TSUP) (TC 2.A.102) family.</text>
</comment>
<dbReference type="PANTHER" id="PTHR30269">
    <property type="entry name" value="TRANSMEMBRANE PROTEIN YFCA"/>
    <property type="match status" value="1"/>
</dbReference>
<feature type="transmembrane region" description="Helical" evidence="8">
    <location>
        <begin position="147"/>
        <end position="167"/>
    </location>
</feature>
<dbReference type="EMBL" id="LQMT02000007">
    <property type="protein sequence ID" value="ONF73764.1"/>
    <property type="molecule type" value="Genomic_DNA"/>
</dbReference>
<evidence type="ECO:0000256" key="4">
    <source>
        <dbReference type="ARBA" id="ARBA00022475"/>
    </source>
</evidence>
<organism evidence="9 10">
    <name type="scientific">Amycolatopsis keratiniphila subsp. keratiniphila</name>
    <dbReference type="NCBI Taxonomy" id="227715"/>
    <lineage>
        <taxon>Bacteria</taxon>
        <taxon>Bacillati</taxon>
        <taxon>Actinomycetota</taxon>
        <taxon>Actinomycetes</taxon>
        <taxon>Pseudonocardiales</taxon>
        <taxon>Pseudonocardiaceae</taxon>
        <taxon>Amycolatopsis</taxon>
        <taxon>Amycolatopsis japonica group</taxon>
    </lineage>
</organism>
<evidence type="ECO:0000256" key="1">
    <source>
        <dbReference type="ARBA" id="ARBA00004651"/>
    </source>
</evidence>
<evidence type="ECO:0000256" key="3">
    <source>
        <dbReference type="ARBA" id="ARBA00022448"/>
    </source>
</evidence>
<name>A0A1W2M1M6_9PSEU</name>
<dbReference type="InterPro" id="IPR052017">
    <property type="entry name" value="TSUP"/>
</dbReference>
<dbReference type="OrthoDB" id="3782574at2"/>
<feature type="transmembrane region" description="Helical" evidence="8">
    <location>
        <begin position="203"/>
        <end position="222"/>
    </location>
</feature>
<proteinExistence type="inferred from homology"/>
<evidence type="ECO:0000256" key="5">
    <source>
        <dbReference type="ARBA" id="ARBA00022692"/>
    </source>
</evidence>
<dbReference type="GO" id="GO:0005886">
    <property type="term" value="C:plasma membrane"/>
    <property type="evidence" value="ECO:0007669"/>
    <property type="project" value="UniProtKB-SubCell"/>
</dbReference>
<dbReference type="RefSeq" id="WP_063274891.1">
    <property type="nucleotide sequence ID" value="NZ_LQMT02000007.1"/>
</dbReference>
<protein>
    <recommendedName>
        <fullName evidence="8">Probable membrane transporter protein</fullName>
    </recommendedName>
</protein>
<feature type="transmembrane region" description="Helical" evidence="8">
    <location>
        <begin position="229"/>
        <end position="247"/>
    </location>
</feature>
<comment type="caution">
    <text evidence="9">The sequence shown here is derived from an EMBL/GenBank/DDBJ whole genome shotgun (WGS) entry which is preliminary data.</text>
</comment>
<sequence>MTLQVFALLVGAGFAAGLSGTIAGLASLFSYPALLAAGLSPVSANVTNTISLAIGSIGAVHSSREELTGQGRTLLRLAVICASGSAAGAALVLVSPPGVFEKVVPFLVGGASVLILVRRRTSGDENIAAGHRHGWLASAGVFGVSVYSGYFAAAAGVMVFAVLLASMRETLLRTNALKNVLMVVADVVAAAGFALFGPVDWTLVLPLSIGLLAGSWLGPVVARRLPTGVLRIGIALAGVGLAIKLGLDAF</sequence>
<evidence type="ECO:0000313" key="9">
    <source>
        <dbReference type="EMBL" id="ONF73764.1"/>
    </source>
</evidence>
<dbReference type="Proteomes" id="UP000076660">
    <property type="component" value="Unassembled WGS sequence"/>
</dbReference>